<accession>A0ABR4A1P8</accession>
<protein>
    <submittedName>
        <fullName evidence="2">Uncharacterized protein</fullName>
    </submittedName>
</protein>
<dbReference type="Proteomes" id="UP001590950">
    <property type="component" value="Unassembled WGS sequence"/>
</dbReference>
<keyword evidence="1" id="KW-0472">Membrane</keyword>
<sequence>MHLIRNLKIRNHTREAKSCGLQYPPRTPSYIACRLPACSSMRRLGLQQRHLTYHPSRHQLRRFYLPTILYPPLVFTGLVLALWAYKCLMMIIFQNKIIYMPSMPPYSRSERIASYEVLCRPVVWREERIKSADGVEVALAVGSIPRSHDILKDKIAQSGAGKIGREVVILYFQGNGSSLPPRLPGLSQVLKSLATDSRTANPAFYTIAALSYRGFWTSRGRPSEHGVNLDAAAVLA</sequence>
<comment type="caution">
    <text evidence="2">The sequence shown here is derived from an EMBL/GenBank/DDBJ whole genome shotgun (WGS) entry which is preliminary data.</text>
</comment>
<evidence type="ECO:0000313" key="2">
    <source>
        <dbReference type="EMBL" id="KAL2039355.1"/>
    </source>
</evidence>
<gene>
    <name evidence="2" type="ORF">N7G274_008023</name>
</gene>
<evidence type="ECO:0000313" key="3">
    <source>
        <dbReference type="Proteomes" id="UP001590950"/>
    </source>
</evidence>
<keyword evidence="3" id="KW-1185">Reference proteome</keyword>
<keyword evidence="1" id="KW-0812">Transmembrane</keyword>
<organism evidence="2 3">
    <name type="scientific">Stereocaulon virgatum</name>
    <dbReference type="NCBI Taxonomy" id="373712"/>
    <lineage>
        <taxon>Eukaryota</taxon>
        <taxon>Fungi</taxon>
        <taxon>Dikarya</taxon>
        <taxon>Ascomycota</taxon>
        <taxon>Pezizomycotina</taxon>
        <taxon>Lecanoromycetes</taxon>
        <taxon>OSLEUM clade</taxon>
        <taxon>Lecanoromycetidae</taxon>
        <taxon>Lecanorales</taxon>
        <taxon>Lecanorineae</taxon>
        <taxon>Stereocaulaceae</taxon>
        <taxon>Stereocaulon</taxon>
    </lineage>
</organism>
<feature type="transmembrane region" description="Helical" evidence="1">
    <location>
        <begin position="63"/>
        <end position="85"/>
    </location>
</feature>
<dbReference type="EMBL" id="JBEFKJ010000026">
    <property type="protein sequence ID" value="KAL2039355.1"/>
    <property type="molecule type" value="Genomic_DNA"/>
</dbReference>
<keyword evidence="1" id="KW-1133">Transmembrane helix</keyword>
<reference evidence="2 3" key="1">
    <citation type="submission" date="2024-09" db="EMBL/GenBank/DDBJ databases">
        <title>Rethinking Asexuality: The Enigmatic Case of Functional Sexual Genes in Lepraria (Stereocaulaceae).</title>
        <authorList>
            <person name="Doellman M."/>
            <person name="Sun Y."/>
            <person name="Barcenas-Pena A."/>
            <person name="Lumbsch H.T."/>
            <person name="Grewe F."/>
        </authorList>
    </citation>
    <scope>NUCLEOTIDE SEQUENCE [LARGE SCALE GENOMIC DNA]</scope>
    <source>
        <strain evidence="2 3">Mercado 3170</strain>
    </source>
</reference>
<proteinExistence type="predicted"/>
<evidence type="ECO:0000256" key="1">
    <source>
        <dbReference type="SAM" id="Phobius"/>
    </source>
</evidence>
<name>A0ABR4A1P8_9LECA</name>